<evidence type="ECO:0000313" key="5">
    <source>
        <dbReference type="EMBL" id="VAX10786.1"/>
    </source>
</evidence>
<dbReference type="AlphaFoldDB" id="A0A3B1AXM5"/>
<evidence type="ECO:0000256" key="3">
    <source>
        <dbReference type="ARBA" id="ARBA00022777"/>
    </source>
</evidence>
<evidence type="ECO:0000259" key="4">
    <source>
        <dbReference type="Pfam" id="PF05191"/>
    </source>
</evidence>
<keyword evidence="2" id="KW-0547">Nucleotide-binding</keyword>
<dbReference type="SUPFAM" id="SSF52540">
    <property type="entry name" value="P-loop containing nucleoside triphosphate hydrolases"/>
    <property type="match status" value="1"/>
</dbReference>
<dbReference type="Pfam" id="PF00406">
    <property type="entry name" value="ADK"/>
    <property type="match status" value="1"/>
</dbReference>
<proteinExistence type="inferred from homology"/>
<dbReference type="EC" id="2.7.4.3" evidence="5"/>
<dbReference type="GO" id="GO:0004017">
    <property type="term" value="F:AMP kinase activity"/>
    <property type="evidence" value="ECO:0007669"/>
    <property type="project" value="UniProtKB-EC"/>
</dbReference>
<dbReference type="PROSITE" id="PS00113">
    <property type="entry name" value="ADENYLATE_KINASE"/>
    <property type="match status" value="1"/>
</dbReference>
<dbReference type="HAMAP" id="MF_00235">
    <property type="entry name" value="Adenylate_kinase_Adk"/>
    <property type="match status" value="1"/>
</dbReference>
<dbReference type="InterPro" id="IPR006259">
    <property type="entry name" value="Adenyl_kin_sub"/>
</dbReference>
<gene>
    <name evidence="5" type="ORF">MNBD_GAMMA26-2042</name>
</gene>
<dbReference type="NCBIfam" id="TIGR01351">
    <property type="entry name" value="adk"/>
    <property type="match status" value="1"/>
</dbReference>
<dbReference type="InterPro" id="IPR007862">
    <property type="entry name" value="Adenylate_kinase_lid-dom"/>
</dbReference>
<dbReference type="InterPro" id="IPR033690">
    <property type="entry name" value="Adenylat_kinase_CS"/>
</dbReference>
<dbReference type="FunFam" id="3.40.50.300:FF:000106">
    <property type="entry name" value="Adenylate kinase mitochondrial"/>
    <property type="match status" value="1"/>
</dbReference>
<evidence type="ECO:0000256" key="2">
    <source>
        <dbReference type="ARBA" id="ARBA00022741"/>
    </source>
</evidence>
<dbReference type="CDD" id="cd01428">
    <property type="entry name" value="ADK"/>
    <property type="match status" value="1"/>
</dbReference>
<dbReference type="NCBIfam" id="NF011100">
    <property type="entry name" value="PRK14527.1"/>
    <property type="match status" value="1"/>
</dbReference>
<feature type="domain" description="Adenylate kinase active site lid" evidence="4">
    <location>
        <begin position="127"/>
        <end position="162"/>
    </location>
</feature>
<organism evidence="5">
    <name type="scientific">hydrothermal vent metagenome</name>
    <dbReference type="NCBI Taxonomy" id="652676"/>
    <lineage>
        <taxon>unclassified sequences</taxon>
        <taxon>metagenomes</taxon>
        <taxon>ecological metagenomes</taxon>
    </lineage>
</organism>
<name>A0A3B1AXM5_9ZZZZ</name>
<dbReference type="InterPro" id="IPR000850">
    <property type="entry name" value="Adenylat/UMP-CMP_kin"/>
</dbReference>
<dbReference type="GO" id="GO:0005524">
    <property type="term" value="F:ATP binding"/>
    <property type="evidence" value="ECO:0007669"/>
    <property type="project" value="InterPro"/>
</dbReference>
<dbReference type="Pfam" id="PF05191">
    <property type="entry name" value="ADK_lid"/>
    <property type="match status" value="1"/>
</dbReference>
<keyword evidence="1 5" id="KW-0808">Transferase</keyword>
<dbReference type="PANTHER" id="PTHR23359">
    <property type="entry name" value="NUCLEOTIDE KINASE"/>
    <property type="match status" value="1"/>
</dbReference>
<sequence length="219" mass="23963">MRIILLGAPGSGKGTQAKKLVDRYGIPQLSTGDLLRKAVAAQTPLGLQAKQAMEEGSLVSDDIVLGMIQERLNQADAANGFILDGFPRNTAQAEELDKLLEQLNQPIDFSLFIDVDPDIIMQRLEGRRTCTSCGQMYNTYTTPPAVDGVCDKCGGRLHQRSDDNESTIDNRLKVYAQQTAPLVQYYQQSNRLGQVQGLGDIEDIFSAVCAILDTATKQK</sequence>
<dbReference type="InterPro" id="IPR027417">
    <property type="entry name" value="P-loop_NTPase"/>
</dbReference>
<dbReference type="EMBL" id="UOFX01000077">
    <property type="protein sequence ID" value="VAX10786.1"/>
    <property type="molecule type" value="Genomic_DNA"/>
</dbReference>
<keyword evidence="3 5" id="KW-0418">Kinase</keyword>
<reference evidence="5" key="1">
    <citation type="submission" date="2018-06" db="EMBL/GenBank/DDBJ databases">
        <authorList>
            <person name="Zhirakovskaya E."/>
        </authorList>
    </citation>
    <scope>NUCLEOTIDE SEQUENCE</scope>
</reference>
<accession>A0A3B1AXM5</accession>
<dbReference type="Gene3D" id="3.40.50.300">
    <property type="entry name" value="P-loop containing nucleotide triphosphate hydrolases"/>
    <property type="match status" value="1"/>
</dbReference>
<dbReference type="NCBIfam" id="NF001381">
    <property type="entry name" value="PRK00279.1-3"/>
    <property type="match status" value="1"/>
</dbReference>
<dbReference type="NCBIfam" id="NF001380">
    <property type="entry name" value="PRK00279.1-2"/>
    <property type="match status" value="1"/>
</dbReference>
<protein>
    <submittedName>
        <fullName evidence="5">Adenylate kinase</fullName>
        <ecNumber evidence="5">2.7.4.3</ecNumber>
    </submittedName>
</protein>
<dbReference type="PRINTS" id="PR00094">
    <property type="entry name" value="ADENYLTKNASE"/>
</dbReference>
<evidence type="ECO:0000256" key="1">
    <source>
        <dbReference type="ARBA" id="ARBA00022679"/>
    </source>
</evidence>